<feature type="compositionally biased region" description="Low complexity" evidence="9">
    <location>
        <begin position="351"/>
        <end position="360"/>
    </location>
</feature>
<comment type="subcellular location">
    <subcellularLocation>
        <location evidence="8">Cytoplasm</location>
    </subcellularLocation>
</comment>
<comment type="function">
    <text evidence="8">Digests double-stranded RNA. Involved in the processing of primary rRNA transcript to yield the immediate precursors to the large and small rRNAs (23S and 16S). Processes some mRNAs, and tRNAs when they are encoded in the rRNA operon. Processes pre-crRNA and tracrRNA of type II CRISPR loci if present in the organism.</text>
</comment>
<dbReference type="NCBIfam" id="TIGR02191">
    <property type="entry name" value="RNaseIII"/>
    <property type="match status" value="1"/>
</dbReference>
<dbReference type="PROSITE" id="PS50142">
    <property type="entry name" value="RNASE_3_2"/>
    <property type="match status" value="1"/>
</dbReference>
<dbReference type="InterPro" id="IPR014720">
    <property type="entry name" value="dsRBD_dom"/>
</dbReference>
<feature type="binding site" evidence="8">
    <location>
        <position position="472"/>
    </location>
    <ligand>
        <name>Mg(2+)</name>
        <dbReference type="ChEBI" id="CHEBI:18420"/>
    </ligand>
</feature>
<evidence type="ECO:0000313" key="11">
    <source>
        <dbReference type="EMBL" id="OBU78893.1"/>
    </source>
</evidence>
<dbReference type="InterPro" id="IPR000999">
    <property type="entry name" value="RNase_III_dom"/>
</dbReference>
<dbReference type="SUPFAM" id="SSF54768">
    <property type="entry name" value="dsRNA-binding domain-like"/>
    <property type="match status" value="1"/>
</dbReference>
<protein>
    <recommendedName>
        <fullName evidence="8">Ribonuclease 3</fullName>
        <ecNumber evidence="8">3.1.26.3</ecNumber>
    </recommendedName>
    <alternativeName>
        <fullName evidence="8">Ribonuclease III</fullName>
        <shortName evidence="8">RNase III</shortName>
    </alternativeName>
</protein>
<keyword evidence="8" id="KW-0963">Cytoplasm</keyword>
<organism evidence="11 12">
    <name type="scientific">Mycoplasmoides gallisepticum</name>
    <name type="common">Mycoplasma gallisepticum</name>
    <dbReference type="NCBI Taxonomy" id="2096"/>
    <lineage>
        <taxon>Bacteria</taxon>
        <taxon>Bacillati</taxon>
        <taxon>Mycoplasmatota</taxon>
        <taxon>Mycoplasmoidales</taxon>
        <taxon>Mycoplasmoidaceae</taxon>
        <taxon>Mycoplasmoides</taxon>
    </lineage>
</organism>
<dbReference type="SMART" id="SM00535">
    <property type="entry name" value="RIBOc"/>
    <property type="match status" value="1"/>
</dbReference>
<keyword evidence="6 8" id="KW-0378">Hydrolase</keyword>
<feature type="compositionally biased region" description="Basic and acidic residues" evidence="9">
    <location>
        <begin position="69"/>
        <end position="89"/>
    </location>
</feature>
<dbReference type="Gene3D" id="1.10.1520.10">
    <property type="entry name" value="Ribonuclease III domain"/>
    <property type="match status" value="1"/>
</dbReference>
<keyword evidence="8" id="KW-0698">rRNA processing</keyword>
<dbReference type="SUPFAM" id="SSF69065">
    <property type="entry name" value="RNase III domain-like"/>
    <property type="match status" value="1"/>
</dbReference>
<evidence type="ECO:0000256" key="1">
    <source>
        <dbReference type="ARBA" id="ARBA00000109"/>
    </source>
</evidence>
<dbReference type="Pfam" id="PF14622">
    <property type="entry name" value="Ribonucleas_3_3"/>
    <property type="match status" value="1"/>
</dbReference>
<evidence type="ECO:0000256" key="7">
    <source>
        <dbReference type="ARBA" id="ARBA00022884"/>
    </source>
</evidence>
<name>A0AB36DTM4_MYCGL</name>
<dbReference type="GO" id="GO:0005737">
    <property type="term" value="C:cytoplasm"/>
    <property type="evidence" value="ECO:0007669"/>
    <property type="project" value="UniProtKB-SubCell"/>
</dbReference>
<comment type="subunit">
    <text evidence="8">Homodimer.</text>
</comment>
<feature type="compositionally biased region" description="Basic residues" evidence="9">
    <location>
        <begin position="8"/>
        <end position="20"/>
    </location>
</feature>
<evidence type="ECO:0000313" key="12">
    <source>
        <dbReference type="Proteomes" id="UP000092188"/>
    </source>
</evidence>
<evidence type="ECO:0000256" key="4">
    <source>
        <dbReference type="ARBA" id="ARBA00022722"/>
    </source>
</evidence>
<comment type="similarity">
    <text evidence="2">Belongs to the ribonuclease III family.</text>
</comment>
<sequence>MENLEKNTKKKIKKPNNFKKNNKDKTEELKDKPTPRMFKMTPKSSKFLHQLGVTGRKHTEKPVPLNDPDYEKKIREIQAKEAKKIRSDEVVNNNSKKQNNNKQAKKKANKNKKQKGNNNNFQNNKKPENWKQKPAANNQVKAIPNSEKSTAKTAINLIIKRTFETLKQNNLIAPNLKQNPNKKDKPQQPNVAAKNNNRKEVKKLNNNFVNNQKNHNKNNAGNKGDNKQQSKPLNQPKLSKSTILELPFAPNFTSNQPKPTQKEDPKKVKSKKAENSEPQESNKQVKKLEVKTNQQKQDQTKKKQPQENKNQQIKAVNLGNNQQKTNNNNQKNSVDKSKNDNNKKKPEANQKQESLNPNNNNKKKEDSKNESNNIPLINKNISDQQIVKISNYIKDNYPVIYADLKEKNRLGFNSNLDDDKLIVYANYEAKDLELLLKKFKVVTDNIGLYEEALTHNSYANEMHLKYNYQRLEFLGDAIINKIVAEYLFNHSDSSEGEMTKDRIKIIQSNTLIKAATQLELINYIRVGEGLKIAPLSPKILEDIFEAFIGAMYLDQGEYAVRKILNDTIIGYYQKGQLTENTDYKSIFQEIIHSTGLNMKIHYERTYDRQKNLHTVSLYAGGIMYGEGKDSNTHKAEIKAAKEAISKFRGLLKLEK</sequence>
<feature type="region of interest" description="Disordered" evidence="9">
    <location>
        <begin position="1"/>
        <end position="148"/>
    </location>
</feature>
<dbReference type="InterPro" id="IPR036389">
    <property type="entry name" value="RNase_III_sf"/>
</dbReference>
<evidence type="ECO:0000256" key="2">
    <source>
        <dbReference type="ARBA" id="ARBA00010183"/>
    </source>
</evidence>
<dbReference type="GO" id="GO:0006397">
    <property type="term" value="P:mRNA processing"/>
    <property type="evidence" value="ECO:0007669"/>
    <property type="project" value="UniProtKB-UniRule"/>
</dbReference>
<comment type="catalytic activity">
    <reaction evidence="1 8">
        <text>Endonucleolytic cleavage to 5'-phosphomonoester.</text>
        <dbReference type="EC" id="3.1.26.3"/>
    </reaction>
</comment>
<comment type="cofactor">
    <cofactor evidence="8">
        <name>Mg(2+)</name>
        <dbReference type="ChEBI" id="CHEBI:18420"/>
    </cofactor>
</comment>
<dbReference type="GO" id="GO:0006364">
    <property type="term" value="P:rRNA processing"/>
    <property type="evidence" value="ECO:0007669"/>
    <property type="project" value="UniProtKB-UniRule"/>
</dbReference>
<dbReference type="GO" id="GO:0003725">
    <property type="term" value="F:double-stranded RNA binding"/>
    <property type="evidence" value="ECO:0007669"/>
    <property type="project" value="TreeGrafter"/>
</dbReference>
<dbReference type="EMBL" id="MAGQ01000003">
    <property type="protein sequence ID" value="OBU78893.1"/>
    <property type="molecule type" value="Genomic_DNA"/>
</dbReference>
<feature type="binding site" evidence="8">
    <location>
        <position position="545"/>
    </location>
    <ligand>
        <name>Mg(2+)</name>
        <dbReference type="ChEBI" id="CHEBI:18420"/>
    </ligand>
</feature>
<reference evidence="11 12" key="1">
    <citation type="submission" date="2016-06" db="EMBL/GenBank/DDBJ databases">
        <authorList>
            <person name="Ricketts C."/>
            <person name="Pickler L."/>
            <person name="Maurer J."/>
            <person name="Ayyampalayam S."/>
            <person name="Garcia M."/>
            <person name="Ferguson-Noel N.M."/>
        </authorList>
    </citation>
    <scope>NUCLEOTIDE SEQUENCE [LARGE SCALE GENOMIC DNA]</scope>
    <source>
        <strain evidence="11 12">K6356</strain>
    </source>
</reference>
<dbReference type="PANTHER" id="PTHR11207">
    <property type="entry name" value="RIBONUCLEASE III"/>
    <property type="match status" value="1"/>
</dbReference>
<gene>
    <name evidence="8" type="primary">rnc</name>
    <name evidence="11" type="ORF">BAY36_00340</name>
</gene>
<feature type="binding site" evidence="8">
    <location>
        <position position="542"/>
    </location>
    <ligand>
        <name>Mg(2+)</name>
        <dbReference type="ChEBI" id="CHEBI:18420"/>
    </ligand>
</feature>
<keyword evidence="8" id="KW-0479">Metal-binding</keyword>
<evidence type="ECO:0000256" key="3">
    <source>
        <dbReference type="ARBA" id="ARBA00022664"/>
    </source>
</evidence>
<feature type="region of interest" description="Disordered" evidence="9">
    <location>
        <begin position="171"/>
        <end position="234"/>
    </location>
</feature>
<dbReference type="HAMAP" id="MF_00104">
    <property type="entry name" value="RNase_III"/>
    <property type="match status" value="1"/>
</dbReference>
<feature type="compositionally biased region" description="Low complexity" evidence="9">
    <location>
        <begin position="92"/>
        <end position="102"/>
    </location>
</feature>
<feature type="active site" evidence="8">
    <location>
        <position position="476"/>
    </location>
</feature>
<evidence type="ECO:0000256" key="8">
    <source>
        <dbReference type="HAMAP-Rule" id="MF_00104"/>
    </source>
</evidence>
<feature type="compositionally biased region" description="Basic and acidic residues" evidence="9">
    <location>
        <begin position="260"/>
        <end position="275"/>
    </location>
</feature>
<keyword evidence="8" id="KW-0819">tRNA processing</keyword>
<keyword evidence="5 8" id="KW-0255">Endonuclease</keyword>
<dbReference type="GO" id="GO:0004525">
    <property type="term" value="F:ribonuclease III activity"/>
    <property type="evidence" value="ECO:0007669"/>
    <property type="project" value="UniProtKB-UniRule"/>
</dbReference>
<feature type="compositionally biased region" description="Polar residues" evidence="9">
    <location>
        <begin position="135"/>
        <end position="148"/>
    </location>
</feature>
<feature type="domain" description="RNase III" evidence="10">
    <location>
        <begin position="432"/>
        <end position="556"/>
    </location>
</feature>
<evidence type="ECO:0000256" key="6">
    <source>
        <dbReference type="ARBA" id="ARBA00022801"/>
    </source>
</evidence>
<feature type="active site" evidence="8">
    <location>
        <position position="545"/>
    </location>
</feature>
<dbReference type="CDD" id="cd00593">
    <property type="entry name" value="RIBOc"/>
    <property type="match status" value="1"/>
</dbReference>
<feature type="compositionally biased region" description="Basic residues" evidence="9">
    <location>
        <begin position="103"/>
        <end position="115"/>
    </location>
</feature>
<comment type="caution">
    <text evidence="11">The sequence shown here is derived from an EMBL/GenBank/DDBJ whole genome shotgun (WGS) entry which is preliminary data.</text>
</comment>
<dbReference type="EC" id="3.1.26.3" evidence="8"/>
<dbReference type="PANTHER" id="PTHR11207:SF0">
    <property type="entry name" value="RIBONUCLEASE 3"/>
    <property type="match status" value="1"/>
</dbReference>
<dbReference type="GO" id="GO:0010468">
    <property type="term" value="P:regulation of gene expression"/>
    <property type="evidence" value="ECO:0007669"/>
    <property type="project" value="TreeGrafter"/>
</dbReference>
<feature type="region of interest" description="Disordered" evidence="9">
    <location>
        <begin position="248"/>
        <end position="376"/>
    </location>
</feature>
<keyword evidence="7" id="KW-0694">RNA-binding</keyword>
<proteinExistence type="inferred from homology"/>
<keyword evidence="3 8" id="KW-0507">mRNA processing</keyword>
<dbReference type="PROSITE" id="PS00517">
    <property type="entry name" value="RNASE_3_1"/>
    <property type="match status" value="1"/>
</dbReference>
<keyword evidence="8" id="KW-0460">Magnesium</keyword>
<dbReference type="Proteomes" id="UP000092188">
    <property type="component" value="Unassembled WGS sequence"/>
</dbReference>
<feature type="compositionally biased region" description="Basic and acidic residues" evidence="9">
    <location>
        <begin position="21"/>
        <end position="34"/>
    </location>
</feature>
<evidence type="ECO:0000256" key="9">
    <source>
        <dbReference type="SAM" id="MobiDB-lite"/>
    </source>
</evidence>
<dbReference type="Pfam" id="PF00035">
    <property type="entry name" value="dsrm"/>
    <property type="match status" value="1"/>
</dbReference>
<evidence type="ECO:0000256" key="5">
    <source>
        <dbReference type="ARBA" id="ARBA00022759"/>
    </source>
</evidence>
<dbReference type="GO" id="GO:0046872">
    <property type="term" value="F:metal ion binding"/>
    <property type="evidence" value="ECO:0007669"/>
    <property type="project" value="UniProtKB-KW"/>
</dbReference>
<evidence type="ECO:0000259" key="10">
    <source>
        <dbReference type="PROSITE" id="PS50142"/>
    </source>
</evidence>
<dbReference type="AlphaFoldDB" id="A0AB36DTM4"/>
<keyword evidence="4 8" id="KW-0540">Nuclease</keyword>
<dbReference type="RefSeq" id="WP_065165218.1">
    <property type="nucleotide sequence ID" value="NZ_CP044225.1"/>
</dbReference>
<feature type="compositionally biased region" description="Low complexity" evidence="9">
    <location>
        <begin position="204"/>
        <end position="223"/>
    </location>
</feature>
<dbReference type="GO" id="GO:0008033">
    <property type="term" value="P:tRNA processing"/>
    <property type="evidence" value="ECO:0007669"/>
    <property type="project" value="UniProtKB-KW"/>
</dbReference>
<feature type="compositionally biased region" description="Basic and acidic residues" evidence="9">
    <location>
        <begin position="333"/>
        <end position="350"/>
    </location>
</feature>
<feature type="compositionally biased region" description="Low complexity" evidence="9">
    <location>
        <begin position="307"/>
        <end position="332"/>
    </location>
</feature>
<accession>A0AB36DTM4</accession>
<dbReference type="InterPro" id="IPR011907">
    <property type="entry name" value="RNase_III"/>
</dbReference>